<gene>
    <name evidence="3" type="ORF">H8717_05700</name>
</gene>
<evidence type="ECO:0000259" key="2">
    <source>
        <dbReference type="Pfam" id="PF02557"/>
    </source>
</evidence>
<comment type="caution">
    <text evidence="3">The sequence shown here is derived from an EMBL/GenBank/DDBJ whole genome shotgun (WGS) entry which is preliminary data.</text>
</comment>
<proteinExistence type="predicted"/>
<protein>
    <submittedName>
        <fullName evidence="3">M15 family metallopeptidase</fullName>
    </submittedName>
</protein>
<dbReference type="InterPro" id="IPR052179">
    <property type="entry name" value="DD-CPase-like"/>
</dbReference>
<dbReference type="PANTHER" id="PTHR34385">
    <property type="entry name" value="D-ALANYL-D-ALANINE CARBOXYPEPTIDASE"/>
    <property type="match status" value="1"/>
</dbReference>
<dbReference type="InterPro" id="IPR058193">
    <property type="entry name" value="VanY/YodJ_core_dom"/>
</dbReference>
<organism evidence="3 4">
    <name type="scientific">Yanshouia hominis</name>
    <dbReference type="NCBI Taxonomy" id="2763673"/>
    <lineage>
        <taxon>Bacteria</taxon>
        <taxon>Bacillati</taxon>
        <taxon>Bacillota</taxon>
        <taxon>Clostridia</taxon>
        <taxon>Eubacteriales</taxon>
        <taxon>Oscillospiraceae</taxon>
        <taxon>Yanshouia</taxon>
    </lineage>
</organism>
<dbReference type="CDD" id="cd14852">
    <property type="entry name" value="LD-carboxypeptidase"/>
    <property type="match status" value="1"/>
</dbReference>
<sequence>MKRIVLTGLVLGLILCGCGERSLGPSASPEPASEASPAVSAQPVSLPPEESSSPREPVEEDWRLMLVNPDHLLPDDFTVELAMTSYGYEVDARIVGPLNAMIEAAAADGVTLLPCYGYRTREQSAQLFEKQVSRQLAAGLSREAAVEEARKWVAPPGTSDHHTGLALDIVTPEHQVLNHAFAETPAARWMAGHSTEYGFVIRFPEDKQEITGITYEPWHLRYVGEEHARVMREQNLCLEEYWEQLYGEGEA</sequence>
<dbReference type="InterPro" id="IPR009045">
    <property type="entry name" value="Zn_M74/Hedgehog-like"/>
</dbReference>
<dbReference type="PROSITE" id="PS51257">
    <property type="entry name" value="PROKAR_LIPOPROTEIN"/>
    <property type="match status" value="1"/>
</dbReference>
<dbReference type="Pfam" id="PF02557">
    <property type="entry name" value="VanY"/>
    <property type="match status" value="1"/>
</dbReference>
<keyword evidence="4" id="KW-1185">Reference proteome</keyword>
<dbReference type="RefSeq" id="WP_262399474.1">
    <property type="nucleotide sequence ID" value="NZ_JACRTB010000007.1"/>
</dbReference>
<dbReference type="InterPro" id="IPR003709">
    <property type="entry name" value="VanY-like_core_dom"/>
</dbReference>
<feature type="region of interest" description="Disordered" evidence="1">
    <location>
        <begin position="25"/>
        <end position="57"/>
    </location>
</feature>
<dbReference type="EMBL" id="JACRTB010000007">
    <property type="protein sequence ID" value="MBC8575906.1"/>
    <property type="molecule type" value="Genomic_DNA"/>
</dbReference>
<accession>A0ABR7NHM0</accession>
<dbReference type="PANTHER" id="PTHR34385:SF1">
    <property type="entry name" value="PEPTIDOGLYCAN L-ALANYL-D-GLUTAMATE ENDOPEPTIDASE CWLK"/>
    <property type="match status" value="1"/>
</dbReference>
<feature type="domain" description="D-alanyl-D-alanine carboxypeptidase-like core" evidence="2">
    <location>
        <begin position="90"/>
        <end position="224"/>
    </location>
</feature>
<dbReference type="Gene3D" id="3.30.1380.10">
    <property type="match status" value="1"/>
</dbReference>
<evidence type="ECO:0000313" key="3">
    <source>
        <dbReference type="EMBL" id="MBC8575906.1"/>
    </source>
</evidence>
<reference evidence="3 4" key="1">
    <citation type="submission" date="2020-08" db="EMBL/GenBank/DDBJ databases">
        <title>Genome public.</title>
        <authorList>
            <person name="Liu C."/>
            <person name="Sun Q."/>
        </authorList>
    </citation>
    <scope>NUCLEOTIDE SEQUENCE [LARGE SCALE GENOMIC DNA]</scope>
    <source>
        <strain evidence="3 4">BX1</strain>
    </source>
</reference>
<feature type="compositionally biased region" description="Low complexity" evidence="1">
    <location>
        <begin position="25"/>
        <end position="51"/>
    </location>
</feature>
<dbReference type="Proteomes" id="UP000658131">
    <property type="component" value="Unassembled WGS sequence"/>
</dbReference>
<name>A0ABR7NHM0_9FIRM</name>
<dbReference type="SUPFAM" id="SSF55166">
    <property type="entry name" value="Hedgehog/DD-peptidase"/>
    <property type="match status" value="1"/>
</dbReference>
<evidence type="ECO:0000313" key="4">
    <source>
        <dbReference type="Proteomes" id="UP000658131"/>
    </source>
</evidence>
<evidence type="ECO:0000256" key="1">
    <source>
        <dbReference type="SAM" id="MobiDB-lite"/>
    </source>
</evidence>